<dbReference type="SUPFAM" id="SSF101960">
    <property type="entry name" value="Stabilizer of iron transporter SufD"/>
    <property type="match status" value="1"/>
</dbReference>
<reference evidence="4" key="1">
    <citation type="journal article" date="2014" name="Int. J. Syst. Evol. Microbiol.">
        <title>Complete genome sequence of Corynebacterium casei LMG S-19264T (=DSM 44701T), isolated from a smear-ripened cheese.</title>
        <authorList>
            <consortium name="US DOE Joint Genome Institute (JGI-PGF)"/>
            <person name="Walter F."/>
            <person name="Albersmeier A."/>
            <person name="Kalinowski J."/>
            <person name="Ruckert C."/>
        </authorList>
    </citation>
    <scope>NUCLEOTIDE SEQUENCE</scope>
    <source>
        <strain evidence="4">CGMCC 1.14988</strain>
    </source>
</reference>
<evidence type="ECO:0000313" key="5">
    <source>
        <dbReference type="Proteomes" id="UP000650511"/>
    </source>
</evidence>
<dbReference type="NCBIfam" id="TIGR01981">
    <property type="entry name" value="sufD"/>
    <property type="match status" value="1"/>
</dbReference>
<dbReference type="InterPro" id="IPR011542">
    <property type="entry name" value="SUF_FeS_clus_asmbl_SufD"/>
</dbReference>
<dbReference type="InterPro" id="IPR037284">
    <property type="entry name" value="SUF_FeS_clus_asmbl_SufBD_sf"/>
</dbReference>
<dbReference type="AlphaFoldDB" id="A0A8J3ETF1"/>
<dbReference type="Pfam" id="PF01458">
    <property type="entry name" value="SUFBD_core"/>
    <property type="match status" value="1"/>
</dbReference>
<evidence type="ECO:0000313" key="4">
    <source>
        <dbReference type="EMBL" id="GGI05078.1"/>
    </source>
</evidence>
<accession>A0A8J3ETF1</accession>
<feature type="domain" description="SUF system FeS cluster assembly SufBD N-terminal" evidence="3">
    <location>
        <begin position="32"/>
        <end position="201"/>
    </location>
</feature>
<evidence type="ECO:0000256" key="1">
    <source>
        <dbReference type="ARBA" id="ARBA00043967"/>
    </source>
</evidence>
<dbReference type="InterPro" id="IPR045595">
    <property type="entry name" value="SufBD_N"/>
</dbReference>
<reference evidence="4" key="2">
    <citation type="submission" date="2020-09" db="EMBL/GenBank/DDBJ databases">
        <authorList>
            <person name="Sun Q."/>
            <person name="Zhou Y."/>
        </authorList>
    </citation>
    <scope>NUCLEOTIDE SEQUENCE</scope>
    <source>
        <strain evidence="4">CGMCC 1.14988</strain>
    </source>
</reference>
<gene>
    <name evidence="4" type="ORF">GCM10011354_12300</name>
</gene>
<feature type="domain" description="SUF system FeS cluster assembly SufBD core" evidence="2">
    <location>
        <begin position="209"/>
        <end position="436"/>
    </location>
</feature>
<evidence type="ECO:0000259" key="2">
    <source>
        <dbReference type="Pfam" id="PF01458"/>
    </source>
</evidence>
<sequence>MTTSSLRSGPEKTVAPVDRVAVPLDALTEDAVRSLATGEPDWLVDRRLAATKRYLDQSWPDSRKDEFWRSTPFAKRFDVSHPLVAEAPAAVGTDTEGDDALPGSLVASLELSTAQVRIVDGELVEVVVPTALAEQGVVVTDLRTAAEEHADLVREHLGSLTTSGEGSGADEDRTITVNDAAWTAGAFVYVPAEVELSDPIGVHVHVTRDGAHLPRVLAVLGHHAKATIYLEHTSDEGVSALVDEVVEVVAQDASQVDLVSLHEWADGIGHLSLQKIAAHRDTRVRHAAIVAGGSTVRLRPECDLLGPGADVRPLGMYYADEGQWFDLQPYVRHIAPRATSDVFYKGALQGNSRTIFRGNIFVHKDAVGTATDENNKTLLLTEGARADATPFLEIECADITAGHGSATGQLDARHLFYLESRGIPRPQALRMLVHGFFGEILRAIDLPGVEERALSHIEAELASTDLDNLGINDAALRGELRGEL</sequence>
<dbReference type="OrthoDB" id="9803529at2"/>
<dbReference type="InterPro" id="IPR055346">
    <property type="entry name" value="Fe-S_cluster_assembly_SufBD"/>
</dbReference>
<organism evidence="4 5">
    <name type="scientific">Egicoccus halophilus</name>
    <dbReference type="NCBI Taxonomy" id="1670830"/>
    <lineage>
        <taxon>Bacteria</taxon>
        <taxon>Bacillati</taxon>
        <taxon>Actinomycetota</taxon>
        <taxon>Nitriliruptoria</taxon>
        <taxon>Egicoccales</taxon>
        <taxon>Egicoccaceae</taxon>
        <taxon>Egicoccus</taxon>
    </lineage>
</organism>
<proteinExistence type="inferred from homology"/>
<name>A0A8J3ETF1_9ACTN</name>
<comment type="similarity">
    <text evidence="1">Belongs to the iron-sulfur cluster assembly SufBD family.</text>
</comment>
<comment type="caution">
    <text evidence="4">The sequence shown here is derived from an EMBL/GenBank/DDBJ whole genome shotgun (WGS) entry which is preliminary data.</text>
</comment>
<dbReference type="Pfam" id="PF19295">
    <property type="entry name" value="SufBD_N"/>
    <property type="match status" value="1"/>
</dbReference>
<dbReference type="GO" id="GO:0016226">
    <property type="term" value="P:iron-sulfur cluster assembly"/>
    <property type="evidence" value="ECO:0007669"/>
    <property type="project" value="InterPro"/>
</dbReference>
<dbReference type="PANTHER" id="PTHR43575">
    <property type="entry name" value="PROTEIN ABCI7, CHLOROPLASTIC"/>
    <property type="match status" value="1"/>
</dbReference>
<dbReference type="RefSeq" id="WP_130649504.1">
    <property type="nucleotide sequence ID" value="NZ_BMHA01000004.1"/>
</dbReference>
<evidence type="ECO:0008006" key="6">
    <source>
        <dbReference type="Google" id="ProtNLM"/>
    </source>
</evidence>
<evidence type="ECO:0000259" key="3">
    <source>
        <dbReference type="Pfam" id="PF19295"/>
    </source>
</evidence>
<protein>
    <recommendedName>
        <fullName evidence="6">Fe-S cluster assembly protein SufD</fullName>
    </recommendedName>
</protein>
<keyword evidence="5" id="KW-1185">Reference proteome</keyword>
<dbReference type="InterPro" id="IPR000825">
    <property type="entry name" value="SUF_FeS_clus_asmbl_SufBD_core"/>
</dbReference>
<dbReference type="Proteomes" id="UP000650511">
    <property type="component" value="Unassembled WGS sequence"/>
</dbReference>
<dbReference type="EMBL" id="BMHA01000004">
    <property type="protein sequence ID" value="GGI05078.1"/>
    <property type="molecule type" value="Genomic_DNA"/>
</dbReference>
<dbReference type="PANTHER" id="PTHR43575:SF1">
    <property type="entry name" value="PROTEIN ABCI7, CHLOROPLASTIC"/>
    <property type="match status" value="1"/>
</dbReference>